<feature type="transmembrane region" description="Helical" evidence="8">
    <location>
        <begin position="162"/>
        <end position="183"/>
    </location>
</feature>
<feature type="transmembrane region" description="Helical" evidence="8">
    <location>
        <begin position="120"/>
        <end position="141"/>
    </location>
</feature>
<dbReference type="Gene3D" id="1.20.140.150">
    <property type="match status" value="1"/>
</dbReference>
<keyword evidence="2 8" id="KW-0796">Tight junction</keyword>
<comment type="similarity">
    <text evidence="1 8">Belongs to the claudin family.</text>
</comment>
<dbReference type="KEGG" id="aang:118213229"/>
<dbReference type="InterPro" id="IPR006187">
    <property type="entry name" value="Claudin"/>
</dbReference>
<dbReference type="PRINTS" id="PR01077">
    <property type="entry name" value="CLAUDIN"/>
</dbReference>
<dbReference type="CTD" id="450023"/>
<dbReference type="AlphaFoldDB" id="A0A0E9X651"/>
<name>A0A0E9X651_ANGAN</name>
<feature type="transmembrane region" description="Helical" evidence="8">
    <location>
        <begin position="6"/>
        <end position="27"/>
    </location>
</feature>
<dbReference type="GO" id="GO:0005923">
    <property type="term" value="C:bicellular tight junction"/>
    <property type="evidence" value="ECO:0007669"/>
    <property type="project" value="UniProtKB-SubCell"/>
</dbReference>
<protein>
    <recommendedName>
        <fullName evidence="8">Claudin</fullName>
    </recommendedName>
</protein>
<keyword evidence="7 8" id="KW-0472">Membrane</keyword>
<dbReference type="EMBL" id="GBXM01011404">
    <property type="protein sequence ID" value="JAH97173.1"/>
    <property type="molecule type" value="Transcribed_RNA"/>
</dbReference>
<dbReference type="FunFam" id="1.20.140.150:FF:000001">
    <property type="entry name" value="Claudin"/>
    <property type="match status" value="1"/>
</dbReference>
<evidence type="ECO:0000256" key="2">
    <source>
        <dbReference type="ARBA" id="ARBA00022427"/>
    </source>
</evidence>
<dbReference type="GO" id="GO:0005886">
    <property type="term" value="C:plasma membrane"/>
    <property type="evidence" value="ECO:0007669"/>
    <property type="project" value="UniProtKB-SubCell"/>
</dbReference>
<evidence type="ECO:0000313" key="9">
    <source>
        <dbReference type="EMBL" id="JAH97173.1"/>
    </source>
</evidence>
<keyword evidence="6 8" id="KW-1133">Transmembrane helix</keyword>
<dbReference type="OrthoDB" id="9423433at2759"/>
<organism evidence="9">
    <name type="scientific">Anguilla anguilla</name>
    <name type="common">European freshwater eel</name>
    <name type="synonym">Muraena anguilla</name>
    <dbReference type="NCBI Taxonomy" id="7936"/>
    <lineage>
        <taxon>Eukaryota</taxon>
        <taxon>Metazoa</taxon>
        <taxon>Chordata</taxon>
        <taxon>Craniata</taxon>
        <taxon>Vertebrata</taxon>
        <taxon>Euteleostomi</taxon>
        <taxon>Actinopterygii</taxon>
        <taxon>Neopterygii</taxon>
        <taxon>Teleostei</taxon>
        <taxon>Anguilliformes</taxon>
        <taxon>Anguillidae</taxon>
        <taxon>Anguilla</taxon>
    </lineage>
</organism>
<proteinExistence type="inferred from homology"/>
<reference evidence="9" key="1">
    <citation type="submission" date="2014-11" db="EMBL/GenBank/DDBJ databases">
        <authorList>
            <person name="Amaro Gonzalez C."/>
        </authorList>
    </citation>
    <scope>NUCLEOTIDE SEQUENCE</scope>
</reference>
<keyword evidence="3 8" id="KW-1003">Cell membrane</keyword>
<dbReference type="GO" id="GO:0005198">
    <property type="term" value="F:structural molecule activity"/>
    <property type="evidence" value="ECO:0007669"/>
    <property type="project" value="InterPro"/>
</dbReference>
<evidence type="ECO:0000256" key="1">
    <source>
        <dbReference type="ARBA" id="ARBA00008295"/>
    </source>
</evidence>
<dbReference type="Pfam" id="PF00822">
    <property type="entry name" value="PMP22_Claudin"/>
    <property type="match status" value="1"/>
</dbReference>
<keyword evidence="5 8" id="KW-0965">Cell junction</keyword>
<evidence type="ECO:0000256" key="5">
    <source>
        <dbReference type="ARBA" id="ARBA00022949"/>
    </source>
</evidence>
<evidence type="ECO:0000256" key="8">
    <source>
        <dbReference type="RuleBase" id="RU060637"/>
    </source>
</evidence>
<dbReference type="InterPro" id="IPR017974">
    <property type="entry name" value="Claudin_CS"/>
</dbReference>
<feature type="transmembrane region" description="Helical" evidence="8">
    <location>
        <begin position="79"/>
        <end position="100"/>
    </location>
</feature>
<dbReference type="InterPro" id="IPR004031">
    <property type="entry name" value="PMP22/EMP/MP20/Claudin"/>
</dbReference>
<keyword evidence="4 8" id="KW-0812">Transmembrane</keyword>
<evidence type="ECO:0000256" key="3">
    <source>
        <dbReference type="ARBA" id="ARBA00022475"/>
    </source>
</evidence>
<dbReference type="PROSITE" id="PS01346">
    <property type="entry name" value="CLAUDIN"/>
    <property type="match status" value="1"/>
</dbReference>
<sequence>MVSPCLELLNLGLCIGGTLLVMVACGLPSWKVSAYIEGNIVVSQSISDGLWMSCVVQSTGQIQCKVHDSMLALSKDLQIARALTVISSVTGIIGMIVAIAGAQCTNCFGTQAVKANLAKAGGVIFIISGLFVLVPLCWMANNIIADFYNMEVPATNKREIGAAIYIGWAAAALLMLGGTMFLLQCLATSNSSYPVKYASTKVTTQNRDFDKKNYV</sequence>
<evidence type="ECO:0000256" key="6">
    <source>
        <dbReference type="ARBA" id="ARBA00022989"/>
    </source>
</evidence>
<comment type="function">
    <text evidence="8">Claudins function as major constituents of the tight junction complexes that regulate the permeability of epithelia.</text>
</comment>
<dbReference type="PANTHER" id="PTHR12002">
    <property type="entry name" value="CLAUDIN"/>
    <property type="match status" value="1"/>
</dbReference>
<evidence type="ECO:0000256" key="4">
    <source>
        <dbReference type="ARBA" id="ARBA00022692"/>
    </source>
</evidence>
<reference evidence="9" key="2">
    <citation type="journal article" date="2015" name="Fish Shellfish Immunol.">
        <title>Early steps in the European eel (Anguilla anguilla)-Vibrio vulnificus interaction in the gills: Role of the RtxA13 toxin.</title>
        <authorList>
            <person name="Callol A."/>
            <person name="Pajuelo D."/>
            <person name="Ebbesson L."/>
            <person name="Teles M."/>
            <person name="MacKenzie S."/>
            <person name="Amaro C."/>
        </authorList>
    </citation>
    <scope>NUCLEOTIDE SEQUENCE</scope>
</reference>
<accession>A0A0E9X651</accession>
<evidence type="ECO:0000256" key="7">
    <source>
        <dbReference type="ARBA" id="ARBA00023136"/>
    </source>
</evidence>
<dbReference type="GeneID" id="118213229"/>
<comment type="subcellular location">
    <subcellularLocation>
        <location evidence="8">Cell junction</location>
        <location evidence="8">Tight junction</location>
    </subcellularLocation>
    <subcellularLocation>
        <location evidence="8">Cell membrane</location>
        <topology evidence="8">Multi-pass membrane protein</topology>
    </subcellularLocation>
</comment>
<dbReference type="RefSeq" id="XP_035247914.1">
    <property type="nucleotide sequence ID" value="XM_035392023.1"/>
</dbReference>